<accession>A0A3A5MGS9</accession>
<dbReference type="OrthoDB" id="9945213at2"/>
<dbReference type="EMBL" id="QZVS01000085">
    <property type="protein sequence ID" value="RJT88061.1"/>
    <property type="molecule type" value="Genomic_DNA"/>
</dbReference>
<keyword evidence="2" id="KW-1185">Reference proteome</keyword>
<evidence type="ECO:0000313" key="2">
    <source>
        <dbReference type="Proteomes" id="UP000272015"/>
    </source>
</evidence>
<dbReference type="RefSeq" id="WP_119974870.1">
    <property type="nucleotide sequence ID" value="NZ_JBHSQA010000012.1"/>
</dbReference>
<gene>
    <name evidence="1" type="ORF">D6T64_11775</name>
</gene>
<evidence type="ECO:0000313" key="1">
    <source>
        <dbReference type="EMBL" id="RJT88061.1"/>
    </source>
</evidence>
<dbReference type="Proteomes" id="UP000272015">
    <property type="component" value="Unassembled WGS sequence"/>
</dbReference>
<name>A0A3A5MGS9_9MICO</name>
<sequence length="114" mass="12764">MSKPVFLFRAVTARPLLIEHDGVEDVLAPGFVIGRQSGYLSRSSAKAVAFRNHFAFDEFEVIQSEPVRFLTAAEKTEKRIAELEAELASLRVPENHGRSIRDDVDARQAGIWPI</sequence>
<reference evidence="1 2" key="1">
    <citation type="submission" date="2018-09" db="EMBL/GenBank/DDBJ databases">
        <title>Novel species of Cryobacterium.</title>
        <authorList>
            <person name="Liu Q."/>
            <person name="Xin Y.-H."/>
        </authorList>
    </citation>
    <scope>NUCLEOTIDE SEQUENCE [LARGE SCALE GENOMIC DNA]</scope>
    <source>
        <strain evidence="1 2">Hh39</strain>
    </source>
</reference>
<comment type="caution">
    <text evidence="1">The sequence shown here is derived from an EMBL/GenBank/DDBJ whole genome shotgun (WGS) entry which is preliminary data.</text>
</comment>
<proteinExistence type="predicted"/>
<protein>
    <submittedName>
        <fullName evidence="1">Uncharacterized protein</fullName>
    </submittedName>
</protein>
<organism evidence="1 2">
    <name type="scientific">Cryobacterium melibiosiphilum</name>
    <dbReference type="NCBI Taxonomy" id="995039"/>
    <lineage>
        <taxon>Bacteria</taxon>
        <taxon>Bacillati</taxon>
        <taxon>Actinomycetota</taxon>
        <taxon>Actinomycetes</taxon>
        <taxon>Micrococcales</taxon>
        <taxon>Microbacteriaceae</taxon>
        <taxon>Cryobacterium</taxon>
    </lineage>
</organism>
<dbReference type="AlphaFoldDB" id="A0A3A5MGS9"/>